<comment type="caution">
    <text evidence="4">The sequence shown here is derived from an EMBL/GenBank/DDBJ whole genome shotgun (WGS) entry which is preliminary data.</text>
</comment>
<evidence type="ECO:0000259" key="3">
    <source>
        <dbReference type="Pfam" id="PF11611"/>
    </source>
</evidence>
<dbReference type="InterPro" id="IPR029051">
    <property type="entry name" value="DUF4352"/>
</dbReference>
<gene>
    <name evidence="4" type="ORF">HCB69_11600</name>
    <name evidence="5" type="ORF">HCC36_06020</name>
</gene>
<dbReference type="InterPro" id="IPR029050">
    <property type="entry name" value="Immunoprotect_excell_Ig-like"/>
</dbReference>
<feature type="domain" description="DUF4352" evidence="3">
    <location>
        <begin position="58"/>
        <end position="148"/>
    </location>
</feature>
<keyword evidence="1 2" id="KW-0732">Signal</keyword>
<organism evidence="4 7">
    <name type="scientific">Listeria booriae</name>
    <dbReference type="NCBI Taxonomy" id="1552123"/>
    <lineage>
        <taxon>Bacteria</taxon>
        <taxon>Bacillati</taxon>
        <taxon>Bacillota</taxon>
        <taxon>Bacilli</taxon>
        <taxon>Bacillales</taxon>
        <taxon>Listeriaceae</taxon>
        <taxon>Listeria</taxon>
    </lineage>
</organism>
<dbReference type="Proteomes" id="UP000543005">
    <property type="component" value="Unassembled WGS sequence"/>
</dbReference>
<name>A0A842FRV5_9LIST</name>
<reference evidence="6 7" key="1">
    <citation type="submission" date="2020-03" db="EMBL/GenBank/DDBJ databases">
        <title>Soil Listeria distribution.</title>
        <authorList>
            <person name="Liao J."/>
            <person name="Wiedmann M."/>
        </authorList>
    </citation>
    <scope>NUCLEOTIDE SEQUENCE [LARGE SCALE GENOMIC DNA]</scope>
    <source>
        <strain evidence="5 6">FSL L7-0051</strain>
        <strain evidence="4 7">FSL L7-0054</strain>
    </source>
</reference>
<sequence length="160" mass="17528">MKKMMICLGLSSFLLLGACSNNTDTAGTTKDTSEKQTQTQKKAEDVSIDKIVDGIKIKVNKPEIDEKILKNKIQNLYTFTISGENASSVAKGLGSIDFVLKTKDGKMVELDHTMAMFGDEIKPGKKIEGKVSFALDKNQTPAQLLYKPADKVLAEWDVAL</sequence>
<dbReference type="AlphaFoldDB" id="A0A842FRV5"/>
<evidence type="ECO:0000256" key="1">
    <source>
        <dbReference type="ARBA" id="ARBA00022729"/>
    </source>
</evidence>
<evidence type="ECO:0000313" key="6">
    <source>
        <dbReference type="Proteomes" id="UP000543005"/>
    </source>
</evidence>
<proteinExistence type="predicted"/>
<feature type="chain" id="PRO_5044132930" evidence="2">
    <location>
        <begin position="26"/>
        <end position="160"/>
    </location>
</feature>
<evidence type="ECO:0000256" key="2">
    <source>
        <dbReference type="SAM" id="SignalP"/>
    </source>
</evidence>
<evidence type="ECO:0000313" key="7">
    <source>
        <dbReference type="Proteomes" id="UP000585696"/>
    </source>
</evidence>
<accession>A0A842FRV5</accession>
<evidence type="ECO:0000313" key="5">
    <source>
        <dbReference type="EMBL" id="MBC2292785.1"/>
    </source>
</evidence>
<dbReference type="Gene3D" id="2.60.40.1240">
    <property type="match status" value="1"/>
</dbReference>
<dbReference type="Pfam" id="PF11611">
    <property type="entry name" value="DUF4352"/>
    <property type="match status" value="1"/>
</dbReference>
<dbReference type="EMBL" id="JAARZS010000031">
    <property type="protein sequence ID" value="MBC2285023.1"/>
    <property type="molecule type" value="Genomic_DNA"/>
</dbReference>
<dbReference type="PROSITE" id="PS51257">
    <property type="entry name" value="PROKAR_LIPOPROTEIN"/>
    <property type="match status" value="1"/>
</dbReference>
<protein>
    <submittedName>
        <fullName evidence="4">DUF4352 domain-containing protein</fullName>
    </submittedName>
</protein>
<evidence type="ECO:0000313" key="4">
    <source>
        <dbReference type="EMBL" id="MBC2285023.1"/>
    </source>
</evidence>
<dbReference type="RefSeq" id="WP_185628956.1">
    <property type="nucleotide sequence ID" value="NZ_JAARZR010000013.1"/>
</dbReference>
<dbReference type="EMBL" id="JAARZT010000009">
    <property type="protein sequence ID" value="MBC2292785.1"/>
    <property type="molecule type" value="Genomic_DNA"/>
</dbReference>
<feature type="signal peptide" evidence="2">
    <location>
        <begin position="1"/>
        <end position="25"/>
    </location>
</feature>
<dbReference type="Proteomes" id="UP000585696">
    <property type="component" value="Unassembled WGS sequence"/>
</dbReference>